<evidence type="ECO:0000256" key="1">
    <source>
        <dbReference type="SAM" id="SignalP"/>
    </source>
</evidence>
<dbReference type="EMBL" id="CP000679">
    <property type="protein sequence ID" value="ABP67019.1"/>
    <property type="molecule type" value="Genomic_DNA"/>
</dbReference>
<dbReference type="NCBIfam" id="NF047340">
    <property type="entry name" value="Athe_2463_dom"/>
    <property type="match status" value="1"/>
</dbReference>
<gene>
    <name evidence="2" type="ordered locus">Csac_1418</name>
</gene>
<dbReference type="AlphaFoldDB" id="A4XJD4"/>
<dbReference type="RefSeq" id="WP_011916954.1">
    <property type="nucleotide sequence ID" value="NC_009437.1"/>
</dbReference>
<feature type="chain" id="PRO_5039645827" evidence="1">
    <location>
        <begin position="27"/>
        <end position="572"/>
    </location>
</feature>
<keyword evidence="3" id="KW-1185">Reference proteome</keyword>
<accession>A4XJD4</accession>
<organism evidence="2 3">
    <name type="scientific">Caldicellulosiruptor saccharolyticus (strain ATCC 43494 / DSM 8903 / Tp8T 6331)</name>
    <dbReference type="NCBI Taxonomy" id="351627"/>
    <lineage>
        <taxon>Bacteria</taxon>
        <taxon>Bacillati</taxon>
        <taxon>Bacillota</taxon>
        <taxon>Bacillota incertae sedis</taxon>
        <taxon>Caldicellulosiruptorales</taxon>
        <taxon>Caldicellulosiruptoraceae</taxon>
        <taxon>Caldicellulosiruptor</taxon>
    </lineage>
</organism>
<sequence length="572" mass="65418">MSFKSRLKRAAAFLVAALLLFSSCFICPQKTKAGYGEPEPGDVPANLIKEYLTDEALQKLYNGDDSDGYFIKTIYIGNTPIEYYHFPLNNELTALHNGLPVYGSPEDIKENFDYSERPGFKEDPNGAYWAVKNEKGIYIPAKPNTPGAVRGWFRYAGISNAGRVMSEIKFPPDVPYRAVTDKIKIVKDPWYNQTARDISEVVRLYYEEIKKGETKLNANDTQWFETWIRDYMFTDMKGQTLRDAFLQAGLNPDDMNTLMHHVVPVTNQKGEAAAVVLILQYPDGHIAYRTYERVERNNPYNFTLTTIPGSGVPVSSKISYKAKVKFDRNVIYTKYHPTVSSQAIDSKRHSYVKIDVRIWDIGYYRKVPVYDTKIEYDDEGNPYTAVVFKGYNLEFVPATEVSYKDPYARVVRYRDAGIRYESPYKIENLQVGQNSISYTVYFMFEKAGRSNPSEESNILAINYNSLTDSKIFFPFEVKIDNQSFEVNTLVKDNVPVNTFTATLVDPPGPDKTKIYRVLHLREKKTENCVLTTDGQLSFTAQVSYLNATPQIGIFRANDASLTWSIERNIYPQ</sequence>
<keyword evidence="1" id="KW-0732">Signal</keyword>
<name>A4XJD4_CALS8</name>
<dbReference type="KEGG" id="csc:Csac_1418"/>
<dbReference type="Proteomes" id="UP000000256">
    <property type="component" value="Chromosome"/>
</dbReference>
<proteinExistence type="predicted"/>
<dbReference type="OrthoDB" id="174569at2"/>
<dbReference type="STRING" id="351627.Csac_1418"/>
<dbReference type="HOGENOM" id="CLU_480364_0_0_9"/>
<feature type="signal peptide" evidence="1">
    <location>
        <begin position="1"/>
        <end position="26"/>
    </location>
</feature>
<dbReference type="PROSITE" id="PS51257">
    <property type="entry name" value="PROKAR_LIPOPROTEIN"/>
    <property type="match status" value="1"/>
</dbReference>
<evidence type="ECO:0000313" key="2">
    <source>
        <dbReference type="EMBL" id="ABP67019.1"/>
    </source>
</evidence>
<protein>
    <submittedName>
        <fullName evidence="2">Uncharacterized protein</fullName>
    </submittedName>
</protein>
<evidence type="ECO:0000313" key="3">
    <source>
        <dbReference type="Proteomes" id="UP000000256"/>
    </source>
</evidence>
<reference evidence="2 3" key="1">
    <citation type="journal article" date="2008" name="Appl. Environ. Microbiol.">
        <title>Hydrogenomics of the extremely thermophilic bacterium Caldicellulosiruptor saccharolyticus.</title>
        <authorList>
            <person name="van de Werken H.J."/>
            <person name="Verhaart M.R."/>
            <person name="VanFossen A.L."/>
            <person name="Willquist K."/>
            <person name="Lewis D.L."/>
            <person name="Nichols J.D."/>
            <person name="Goorissen H.P."/>
            <person name="Mongodin E.F."/>
            <person name="Nelson K.E."/>
            <person name="van Niel E.W."/>
            <person name="Stams A.J."/>
            <person name="Ward D.E."/>
            <person name="de Vos W.M."/>
            <person name="van der Oost J."/>
            <person name="Kelly R.M."/>
            <person name="Kengen S.W."/>
        </authorList>
    </citation>
    <scope>NUCLEOTIDE SEQUENCE [LARGE SCALE GENOMIC DNA]</scope>
    <source>
        <strain evidence="3">ATCC 43494 / DSM 8903 / Tp8T 6331</strain>
    </source>
</reference>